<dbReference type="InterPro" id="IPR000524">
    <property type="entry name" value="Tscrpt_reg_HTH_GntR"/>
</dbReference>
<dbReference type="AlphaFoldDB" id="A0A100XEQ7"/>
<evidence type="ECO:0000313" key="6">
    <source>
        <dbReference type="Proteomes" id="UP000069654"/>
    </source>
</evidence>
<comment type="caution">
    <text evidence="5">The sequence shown here is derived from an EMBL/GenBank/DDBJ whole genome shotgun (WGS) entry which is preliminary data.</text>
</comment>
<dbReference type="SUPFAM" id="SSF48008">
    <property type="entry name" value="GntR ligand-binding domain-like"/>
    <property type="match status" value="1"/>
</dbReference>
<dbReference type="Pfam" id="PF00392">
    <property type="entry name" value="GntR"/>
    <property type="match status" value="1"/>
</dbReference>
<dbReference type="EMBL" id="BCTB01000011">
    <property type="protein sequence ID" value="GAT15028.1"/>
    <property type="molecule type" value="Genomic_DNA"/>
</dbReference>
<dbReference type="GO" id="GO:0003700">
    <property type="term" value="F:DNA-binding transcription factor activity"/>
    <property type="evidence" value="ECO:0007669"/>
    <property type="project" value="InterPro"/>
</dbReference>
<keyword evidence="3" id="KW-0804">Transcription</keyword>
<keyword evidence="2" id="KW-0238">DNA-binding</keyword>
<reference evidence="6" key="2">
    <citation type="submission" date="2016-02" db="EMBL/GenBank/DDBJ databases">
        <title>Draft genome sequence of five rapidly growing Mycobacterium species.</title>
        <authorList>
            <person name="Katahira K."/>
            <person name="Gotou Y."/>
            <person name="Iida K."/>
            <person name="Ogura Y."/>
            <person name="Hayashi T."/>
        </authorList>
    </citation>
    <scope>NUCLEOTIDE SEQUENCE [LARGE SCALE GENOMIC DNA]</scope>
    <source>
        <strain evidence="6">JCM6362</strain>
    </source>
</reference>
<keyword evidence="1" id="KW-0805">Transcription regulation</keyword>
<proteinExistence type="predicted"/>
<dbReference type="STRING" id="1797.RMCT_1998"/>
<protein>
    <submittedName>
        <fullName evidence="5">GntR family transcriptional regulator</fullName>
    </submittedName>
</protein>
<evidence type="ECO:0000259" key="4">
    <source>
        <dbReference type="PROSITE" id="PS50949"/>
    </source>
</evidence>
<dbReference type="InterPro" id="IPR036390">
    <property type="entry name" value="WH_DNA-bd_sf"/>
</dbReference>
<dbReference type="PANTHER" id="PTHR43537:SF5">
    <property type="entry name" value="UXU OPERON TRANSCRIPTIONAL REGULATOR"/>
    <property type="match status" value="1"/>
</dbReference>
<evidence type="ECO:0000256" key="1">
    <source>
        <dbReference type="ARBA" id="ARBA00023015"/>
    </source>
</evidence>
<evidence type="ECO:0000313" key="5">
    <source>
        <dbReference type="EMBL" id="GAT15028.1"/>
    </source>
</evidence>
<dbReference type="Proteomes" id="UP000069654">
    <property type="component" value="Unassembled WGS sequence"/>
</dbReference>
<evidence type="ECO:0000256" key="3">
    <source>
        <dbReference type="ARBA" id="ARBA00023163"/>
    </source>
</evidence>
<dbReference type="InterPro" id="IPR036388">
    <property type="entry name" value="WH-like_DNA-bd_sf"/>
</dbReference>
<gene>
    <name evidence="5" type="ORF">RMCT_1998</name>
</gene>
<dbReference type="InterPro" id="IPR008920">
    <property type="entry name" value="TF_FadR/GntR_C"/>
</dbReference>
<dbReference type="SMART" id="SM00895">
    <property type="entry name" value="FCD"/>
    <property type="match status" value="1"/>
</dbReference>
<dbReference type="PROSITE" id="PS50949">
    <property type="entry name" value="HTH_GNTR"/>
    <property type="match status" value="1"/>
</dbReference>
<dbReference type="PANTHER" id="PTHR43537">
    <property type="entry name" value="TRANSCRIPTIONAL REGULATOR, GNTR FAMILY"/>
    <property type="match status" value="1"/>
</dbReference>
<dbReference type="Pfam" id="PF07729">
    <property type="entry name" value="FCD"/>
    <property type="match status" value="1"/>
</dbReference>
<dbReference type="SUPFAM" id="SSF46785">
    <property type="entry name" value="Winged helix' DNA-binding domain"/>
    <property type="match status" value="1"/>
</dbReference>
<dbReference type="InterPro" id="IPR011711">
    <property type="entry name" value="GntR_C"/>
</dbReference>
<dbReference type="SMART" id="SM00345">
    <property type="entry name" value="HTH_GNTR"/>
    <property type="match status" value="1"/>
</dbReference>
<dbReference type="Gene3D" id="1.20.120.530">
    <property type="entry name" value="GntR ligand-binding domain-like"/>
    <property type="match status" value="1"/>
</dbReference>
<dbReference type="GO" id="GO:0003677">
    <property type="term" value="F:DNA binding"/>
    <property type="evidence" value="ECO:0007669"/>
    <property type="project" value="UniProtKB-KW"/>
</dbReference>
<dbReference type="CDD" id="cd07377">
    <property type="entry name" value="WHTH_GntR"/>
    <property type="match status" value="1"/>
</dbReference>
<feature type="domain" description="HTH gntR-type" evidence="4">
    <location>
        <begin position="30"/>
        <end position="100"/>
    </location>
</feature>
<dbReference type="PRINTS" id="PR00035">
    <property type="entry name" value="HTHGNTR"/>
</dbReference>
<name>A0A100XEQ7_MYCTH</name>
<sequence>MTTQFTTSGLPVIYDPGMNHSGAPASARPPKASEITATRIVNDIVDQGLQVNDKLPGEAEMLAAYGVSRETLREALRILEVQGLIAIKRGPGGGPIVSALNSYYLARTATMYFMLAGATYNELFEAWAVLEPPMSAKVARISDTQMKKEAFAAAEMSAELSSDRDEIFSAANNFHAVIAQMSGSRVLMLLTQAVNHIVVDHVLASGEMMPSSTISHSHADIAHAIISGWPRRAESLMRDHIEEVRDFVRDRQPERMDDVIQWR</sequence>
<dbReference type="Gene3D" id="1.10.10.10">
    <property type="entry name" value="Winged helix-like DNA-binding domain superfamily/Winged helix DNA-binding domain"/>
    <property type="match status" value="1"/>
</dbReference>
<accession>A0A100XEQ7</accession>
<dbReference type="OMA" id="IHFHDVL"/>
<evidence type="ECO:0000256" key="2">
    <source>
        <dbReference type="ARBA" id="ARBA00023125"/>
    </source>
</evidence>
<organism evidence="5 6">
    <name type="scientific">Mycolicibacterium thermoresistibile</name>
    <name type="common">Mycobacterium thermoresistibile</name>
    <dbReference type="NCBI Taxonomy" id="1797"/>
    <lineage>
        <taxon>Bacteria</taxon>
        <taxon>Bacillati</taxon>
        <taxon>Actinomycetota</taxon>
        <taxon>Actinomycetes</taxon>
        <taxon>Mycobacteriales</taxon>
        <taxon>Mycobacteriaceae</taxon>
        <taxon>Mycolicibacterium</taxon>
    </lineage>
</organism>
<reference evidence="5 6" key="1">
    <citation type="journal article" date="2016" name="Genome Announc.">
        <title>Draft Genome Sequences of Five Rapidly Growing Mycobacterium Species, M. thermoresistibile, M. fortuitum subsp. acetamidolyticum, M. canariasense, M. brisbanense, and M. novocastrense.</title>
        <authorList>
            <person name="Katahira K."/>
            <person name="Ogura Y."/>
            <person name="Gotoh Y."/>
            <person name="Hayashi T."/>
        </authorList>
    </citation>
    <scope>NUCLEOTIDE SEQUENCE [LARGE SCALE GENOMIC DNA]</scope>
    <source>
        <strain evidence="5 6">JCM6362</strain>
    </source>
</reference>
<dbReference type="RefSeq" id="WP_003923698.1">
    <property type="nucleotide sequence ID" value="NZ_JACKTR010000040.1"/>
</dbReference>